<protein>
    <recommendedName>
        <fullName evidence="3">PIN domain-containing protein</fullName>
    </recommendedName>
</protein>
<accession>A0AAP2DCR5</accession>
<organism evidence="1 2">
    <name type="scientific">Dawidia soli</name>
    <dbReference type="NCBI Taxonomy" id="2782352"/>
    <lineage>
        <taxon>Bacteria</taxon>
        <taxon>Pseudomonadati</taxon>
        <taxon>Bacteroidota</taxon>
        <taxon>Cytophagia</taxon>
        <taxon>Cytophagales</taxon>
        <taxon>Chryseotaleaceae</taxon>
        <taxon>Dawidia</taxon>
    </lineage>
</organism>
<dbReference type="AlphaFoldDB" id="A0AAP2DCR5"/>
<gene>
    <name evidence="1" type="ORF">KK078_24580</name>
</gene>
<dbReference type="RefSeq" id="WP_254092984.1">
    <property type="nucleotide sequence ID" value="NZ_JAHESC010000047.1"/>
</dbReference>
<dbReference type="Proteomes" id="UP001319180">
    <property type="component" value="Unassembled WGS sequence"/>
</dbReference>
<dbReference type="InterPro" id="IPR021799">
    <property type="entry name" value="PIN-like_prokaryotic"/>
</dbReference>
<proteinExistence type="predicted"/>
<dbReference type="EMBL" id="JAHESC010000047">
    <property type="protein sequence ID" value="MBT1689761.1"/>
    <property type="molecule type" value="Genomic_DNA"/>
</dbReference>
<keyword evidence="2" id="KW-1185">Reference proteome</keyword>
<sequence length="206" mass="23613">MPKYTAVIDNTVLVNLTYLKDFQVFRHLKALFHGIYVPMEVRLEYEKMSIVEPDRLWILDRLQPGSGFYSLCTQYDAIVLTILQTISGIDAGEAEAVAQQHRIGARYILSDDRAFRKALAPIFPHSTIIGTLHVVALLDLNQLLTDRNEALKRLYFKHRFTAVALRQAYTDMARHLGLQLTRKDLSNRTSIKRLGFQGKKRLSPNV</sequence>
<dbReference type="Pfam" id="PF11848">
    <property type="entry name" value="DUF3368"/>
    <property type="match status" value="1"/>
</dbReference>
<comment type="caution">
    <text evidence="1">The sequence shown here is derived from an EMBL/GenBank/DDBJ whole genome shotgun (WGS) entry which is preliminary data.</text>
</comment>
<evidence type="ECO:0008006" key="3">
    <source>
        <dbReference type="Google" id="ProtNLM"/>
    </source>
</evidence>
<reference evidence="1 2" key="1">
    <citation type="submission" date="2021-05" db="EMBL/GenBank/DDBJ databases">
        <title>A Polyphasic approach of four new species of the genus Ohtaekwangia: Ohtaekwangia histidinii sp. nov., Ohtaekwangia cretensis sp. nov., Ohtaekwangia indiensis sp. nov., Ohtaekwangia reichenbachii sp. nov. from diverse environment.</title>
        <authorList>
            <person name="Octaviana S."/>
        </authorList>
    </citation>
    <scope>NUCLEOTIDE SEQUENCE [LARGE SCALE GENOMIC DNA]</scope>
    <source>
        <strain evidence="1 2">PWU37</strain>
    </source>
</reference>
<evidence type="ECO:0000313" key="1">
    <source>
        <dbReference type="EMBL" id="MBT1689761.1"/>
    </source>
</evidence>
<name>A0AAP2DCR5_9BACT</name>
<evidence type="ECO:0000313" key="2">
    <source>
        <dbReference type="Proteomes" id="UP001319180"/>
    </source>
</evidence>